<gene>
    <name evidence="1" type="ORF">FHS27_000599</name>
</gene>
<dbReference type="AlphaFoldDB" id="A0A7W5H331"/>
<accession>A0A7W5H331</accession>
<keyword evidence="2" id="KW-1185">Reference proteome</keyword>
<dbReference type="RefSeq" id="WP_246419040.1">
    <property type="nucleotide sequence ID" value="NZ_JACHXU010000002.1"/>
</dbReference>
<comment type="caution">
    <text evidence="1">The sequence shown here is derived from an EMBL/GenBank/DDBJ whole genome shotgun (WGS) entry which is preliminary data.</text>
</comment>
<reference evidence="1 2" key="1">
    <citation type="submission" date="2020-08" db="EMBL/GenBank/DDBJ databases">
        <title>Genomic Encyclopedia of Type Strains, Phase III (KMG-III): the genomes of soil and plant-associated and newly described type strains.</title>
        <authorList>
            <person name="Whitman W."/>
        </authorList>
    </citation>
    <scope>NUCLEOTIDE SEQUENCE [LARGE SCALE GENOMIC DNA]</scope>
    <source>
        <strain evidence="1 2">CECT 8075</strain>
    </source>
</reference>
<evidence type="ECO:0000313" key="1">
    <source>
        <dbReference type="EMBL" id="MBB3204832.1"/>
    </source>
</evidence>
<organism evidence="1 2">
    <name type="scientific">Aporhodopirellula rubra</name>
    <dbReference type="NCBI Taxonomy" id="980271"/>
    <lineage>
        <taxon>Bacteria</taxon>
        <taxon>Pseudomonadati</taxon>
        <taxon>Planctomycetota</taxon>
        <taxon>Planctomycetia</taxon>
        <taxon>Pirellulales</taxon>
        <taxon>Pirellulaceae</taxon>
        <taxon>Aporhodopirellula</taxon>
    </lineage>
</organism>
<sequence length="150" mass="17590">MLDFDYPNHYAGLIRSVDWEIELPAQWSEFFSETGIVSGLTPERRGKQRRIVRMRGLMSIDRPLPAIERRKRFFGVYTKDFSKDACGVVTPFQLYPEEMVRLVLPTFWLDLRVVRCQRETKACFDTGFELLHRHDPDRSAFISGGNFLKV</sequence>
<dbReference type="EMBL" id="JACHXU010000002">
    <property type="protein sequence ID" value="MBB3204832.1"/>
    <property type="molecule type" value="Genomic_DNA"/>
</dbReference>
<protein>
    <recommendedName>
        <fullName evidence="3">PilZ domain-containing protein</fullName>
    </recommendedName>
</protein>
<proteinExistence type="predicted"/>
<name>A0A7W5H331_9BACT</name>
<evidence type="ECO:0008006" key="3">
    <source>
        <dbReference type="Google" id="ProtNLM"/>
    </source>
</evidence>
<evidence type="ECO:0000313" key="2">
    <source>
        <dbReference type="Proteomes" id="UP000536179"/>
    </source>
</evidence>
<dbReference type="Proteomes" id="UP000536179">
    <property type="component" value="Unassembled WGS sequence"/>
</dbReference>